<accession>A0A6B8KDQ4</accession>
<dbReference type="Proteomes" id="UP000309061">
    <property type="component" value="Chromosome"/>
</dbReference>
<reference evidence="1 2" key="1">
    <citation type="submission" date="2019-11" db="EMBL/GenBank/DDBJ databases">
        <title>The genome sequence of Methylocystis heyeri.</title>
        <authorList>
            <person name="Oshkin I.Y."/>
            <person name="Miroshnikov K."/>
            <person name="Dedysh S.N."/>
        </authorList>
    </citation>
    <scope>NUCLEOTIDE SEQUENCE [LARGE SCALE GENOMIC DNA]</scope>
    <source>
        <strain evidence="1 2">H2</strain>
    </source>
</reference>
<evidence type="ECO:0000313" key="1">
    <source>
        <dbReference type="EMBL" id="QGM45807.1"/>
    </source>
</evidence>
<protein>
    <submittedName>
        <fullName evidence="1">DUF1178 family protein</fullName>
    </submittedName>
</protein>
<dbReference type="InterPro" id="IPR009562">
    <property type="entry name" value="DUF1178"/>
</dbReference>
<organism evidence="1 2">
    <name type="scientific">Methylocystis heyeri</name>
    <dbReference type="NCBI Taxonomy" id="391905"/>
    <lineage>
        <taxon>Bacteria</taxon>
        <taxon>Pseudomonadati</taxon>
        <taxon>Pseudomonadota</taxon>
        <taxon>Alphaproteobacteria</taxon>
        <taxon>Hyphomicrobiales</taxon>
        <taxon>Methylocystaceae</taxon>
        <taxon>Methylocystis</taxon>
    </lineage>
</organism>
<dbReference type="KEGG" id="mhey:H2LOC_008880"/>
<dbReference type="PIRSF" id="PIRSF032131">
    <property type="entry name" value="UCP032131"/>
    <property type="match status" value="1"/>
</dbReference>
<evidence type="ECO:0000313" key="2">
    <source>
        <dbReference type="Proteomes" id="UP000309061"/>
    </source>
</evidence>
<dbReference type="EMBL" id="CP046052">
    <property type="protein sequence ID" value="QGM45807.1"/>
    <property type="molecule type" value="Genomic_DNA"/>
</dbReference>
<sequence>MIHYSLICDKGHEFDGWFRDSAAFDAQEAAGSVHCPFCQSSKIAKAPMAPNILRGAGARQVQSGEDERQAEAAREVALLDERDAQLRGAIRELREKIVSATEDVGERFPSEVRKIQDGEASARAIRGKATFAEAKALLDEGIEIMALPASFSGEGN</sequence>
<keyword evidence="2" id="KW-1185">Reference proteome</keyword>
<dbReference type="OrthoDB" id="9799894at2"/>
<proteinExistence type="predicted"/>
<dbReference type="Pfam" id="PF06676">
    <property type="entry name" value="DUF1178"/>
    <property type="match status" value="1"/>
</dbReference>
<dbReference type="RefSeq" id="WP_136496080.1">
    <property type="nucleotide sequence ID" value="NZ_CP046052.1"/>
</dbReference>
<gene>
    <name evidence="1" type="ORF">H2LOC_008880</name>
</gene>
<dbReference type="AlphaFoldDB" id="A0A6B8KDQ4"/>
<name>A0A6B8KDQ4_9HYPH</name>